<dbReference type="PANTHER" id="PTHR34138:SF1">
    <property type="entry name" value="CELL SHAPE-DETERMINING PROTEIN MREC"/>
    <property type="match status" value="1"/>
</dbReference>
<accession>A0A450S1F3</accession>
<dbReference type="EMBL" id="CAADEY010000011">
    <property type="protein sequence ID" value="VFJ45474.1"/>
    <property type="molecule type" value="Genomic_DNA"/>
</dbReference>
<protein>
    <recommendedName>
        <fullName evidence="2 5">Cell shape-determining protein MreC</fullName>
    </recommendedName>
    <alternativeName>
        <fullName evidence="4 5">Cell shape protein MreC</fullName>
    </alternativeName>
</protein>
<dbReference type="PIRSF" id="PIRSF038471">
    <property type="entry name" value="MreC"/>
    <property type="match status" value="1"/>
</dbReference>
<comment type="similarity">
    <text evidence="1 5">Belongs to the MreC family.</text>
</comment>
<dbReference type="Gene3D" id="2.40.10.350">
    <property type="entry name" value="Rod shape-determining protein MreC, domain 2"/>
    <property type="match status" value="1"/>
</dbReference>
<evidence type="ECO:0000256" key="5">
    <source>
        <dbReference type="PIRNR" id="PIRNR038471"/>
    </source>
</evidence>
<dbReference type="PANTHER" id="PTHR34138">
    <property type="entry name" value="CELL SHAPE-DETERMINING PROTEIN MREC"/>
    <property type="match status" value="1"/>
</dbReference>
<dbReference type="AlphaFoldDB" id="A0A450S1F3"/>
<sequence>MGAPWRWWTKRESIFSCGSRNIIIEPVQPLFARGSFTGTRFVVFILLSLLLMALDHRAGYLDTARSALSTVVFPLRYVADLPARIFSWADANLTSRATLLAENDRLRRRHFRDRIKITRLTQLEAENERLRKLLRASEKVGEQVSVAELLSVDMDPFSRRVTLDRGARNGITLDYFLVDTEGIMGQVIEVGPFSSTALLITDPNHGLPVRMDRGGFRSIALGTGIGDLLELSYVPNDVEIHIGDTLLTSGLGGRFPAGYPVGTVVRIERDTEQMFARILIRPKARMERNREVLLVRPIPRIVAEEIRTGNTEKMETAAPDT</sequence>
<dbReference type="Pfam" id="PF04085">
    <property type="entry name" value="MreC"/>
    <property type="match status" value="1"/>
</dbReference>
<evidence type="ECO:0000256" key="3">
    <source>
        <dbReference type="ARBA" id="ARBA00022960"/>
    </source>
</evidence>
<evidence type="ECO:0000256" key="1">
    <source>
        <dbReference type="ARBA" id="ARBA00009369"/>
    </source>
</evidence>
<dbReference type="Gene3D" id="2.40.10.340">
    <property type="entry name" value="Rod shape-determining protein MreC, domain 1"/>
    <property type="match status" value="1"/>
</dbReference>
<proteinExistence type="inferred from homology"/>
<organism evidence="7">
    <name type="scientific">Candidatus Kentrum sp. DK</name>
    <dbReference type="NCBI Taxonomy" id="2126562"/>
    <lineage>
        <taxon>Bacteria</taxon>
        <taxon>Pseudomonadati</taxon>
        <taxon>Pseudomonadota</taxon>
        <taxon>Gammaproteobacteria</taxon>
        <taxon>Candidatus Kentrum</taxon>
    </lineage>
</organism>
<dbReference type="NCBIfam" id="TIGR00219">
    <property type="entry name" value="mreC"/>
    <property type="match status" value="1"/>
</dbReference>
<comment type="function">
    <text evidence="5">Involved in formation and maintenance of cell shape.</text>
</comment>
<feature type="domain" description="Rod shape-determining protein MreC beta-barrel core" evidence="6">
    <location>
        <begin position="151"/>
        <end position="295"/>
    </location>
</feature>
<dbReference type="InterPro" id="IPR007221">
    <property type="entry name" value="MreC"/>
</dbReference>
<keyword evidence="3 5" id="KW-0133">Cell shape</keyword>
<dbReference type="InterPro" id="IPR042175">
    <property type="entry name" value="Cell/Rod_MreC_2"/>
</dbReference>
<gene>
    <name evidence="7" type="ORF">BECKDK2373C_GA0170839_101146</name>
</gene>
<evidence type="ECO:0000256" key="2">
    <source>
        <dbReference type="ARBA" id="ARBA00013855"/>
    </source>
</evidence>
<evidence type="ECO:0000313" key="7">
    <source>
        <dbReference type="EMBL" id="VFJ45474.1"/>
    </source>
</evidence>
<name>A0A450S1F3_9GAMM</name>
<dbReference type="GO" id="GO:0005886">
    <property type="term" value="C:plasma membrane"/>
    <property type="evidence" value="ECO:0007669"/>
    <property type="project" value="TreeGrafter"/>
</dbReference>
<dbReference type="GO" id="GO:0008360">
    <property type="term" value="P:regulation of cell shape"/>
    <property type="evidence" value="ECO:0007669"/>
    <property type="project" value="UniProtKB-KW"/>
</dbReference>
<reference evidence="7" key="1">
    <citation type="submission" date="2019-02" db="EMBL/GenBank/DDBJ databases">
        <authorList>
            <person name="Gruber-Vodicka R. H."/>
            <person name="Seah K. B. B."/>
        </authorList>
    </citation>
    <scope>NUCLEOTIDE SEQUENCE</scope>
    <source>
        <strain evidence="7">BECK_DK161</strain>
    </source>
</reference>
<dbReference type="InterPro" id="IPR042177">
    <property type="entry name" value="Cell/Rod_1"/>
</dbReference>
<evidence type="ECO:0000256" key="4">
    <source>
        <dbReference type="ARBA" id="ARBA00032089"/>
    </source>
</evidence>
<dbReference type="InterPro" id="IPR055342">
    <property type="entry name" value="MreC_beta-barrel_core"/>
</dbReference>
<evidence type="ECO:0000259" key="6">
    <source>
        <dbReference type="Pfam" id="PF04085"/>
    </source>
</evidence>